<dbReference type="AlphaFoldDB" id="A0A4S2MV28"/>
<organism evidence="8 9">
    <name type="scientific">Ascodesmis nigricans</name>
    <dbReference type="NCBI Taxonomy" id="341454"/>
    <lineage>
        <taxon>Eukaryota</taxon>
        <taxon>Fungi</taxon>
        <taxon>Dikarya</taxon>
        <taxon>Ascomycota</taxon>
        <taxon>Pezizomycotina</taxon>
        <taxon>Pezizomycetes</taxon>
        <taxon>Pezizales</taxon>
        <taxon>Ascodesmidaceae</taxon>
        <taxon>Ascodesmis</taxon>
    </lineage>
</organism>
<dbReference type="SMART" id="SM00353">
    <property type="entry name" value="HLH"/>
    <property type="match status" value="1"/>
</dbReference>
<reference evidence="8 9" key="1">
    <citation type="submission" date="2019-04" db="EMBL/GenBank/DDBJ databases">
        <title>Comparative genomics and transcriptomics to analyze fruiting body development in filamentous ascomycetes.</title>
        <authorList>
            <consortium name="DOE Joint Genome Institute"/>
            <person name="Lutkenhaus R."/>
            <person name="Traeger S."/>
            <person name="Breuer J."/>
            <person name="Kuo A."/>
            <person name="Lipzen A."/>
            <person name="Pangilinan J."/>
            <person name="Dilworth D."/>
            <person name="Sandor L."/>
            <person name="Poggeler S."/>
            <person name="Barry K."/>
            <person name="Grigoriev I.V."/>
            <person name="Nowrousian M."/>
        </authorList>
    </citation>
    <scope>NUCLEOTIDE SEQUENCE [LARGE SCALE GENOMIC DNA]</scope>
    <source>
        <strain evidence="8 9">CBS 389.68</strain>
    </source>
</reference>
<name>A0A4S2MV28_9PEZI</name>
<dbReference type="GO" id="GO:0000978">
    <property type="term" value="F:RNA polymerase II cis-regulatory region sequence-specific DNA binding"/>
    <property type="evidence" value="ECO:0007669"/>
    <property type="project" value="TreeGrafter"/>
</dbReference>
<evidence type="ECO:0000259" key="7">
    <source>
        <dbReference type="PROSITE" id="PS50888"/>
    </source>
</evidence>
<keyword evidence="4" id="KW-0804">Transcription</keyword>
<comment type="subcellular location">
    <subcellularLocation>
        <location evidence="1">Nucleus</location>
    </subcellularLocation>
</comment>
<dbReference type="PANTHER" id="PTHR15741:SF27">
    <property type="entry name" value="TRANSCRIPTION FACTOR AP-4"/>
    <property type="match status" value="1"/>
</dbReference>
<evidence type="ECO:0000313" key="8">
    <source>
        <dbReference type="EMBL" id="TGZ80367.1"/>
    </source>
</evidence>
<accession>A0A4S2MV28</accession>
<feature type="domain" description="BHLH" evidence="7">
    <location>
        <begin position="236"/>
        <end position="287"/>
    </location>
</feature>
<dbReference type="GO" id="GO:0000981">
    <property type="term" value="F:DNA-binding transcription factor activity, RNA polymerase II-specific"/>
    <property type="evidence" value="ECO:0007669"/>
    <property type="project" value="TreeGrafter"/>
</dbReference>
<dbReference type="InterPro" id="IPR011598">
    <property type="entry name" value="bHLH_dom"/>
</dbReference>
<sequence length="313" mass="35220">MARTLELAWCRQACLRNVYILKSLGALIQSRFQIDPIDISLSSHSFSHSLQSCYLIMSTQLLPSLSDMLGGAWARSSRFHPSPSSSLSPIPITASFTTPSSTPSSLSSSFLDSQTCVKTRPTYSAANVNYIKSEAASETHKTRCHPLTQSIPPLPIKADAALKLPTRCPTTHARSGRVIKHSRPVTNHHHQLHHHHYPSSQSYNSIYQTPRTHRTGSTTPDYRHAPISIFVDRQEKRRKNHLNSEKKRRENIKCGMDALFDLVPACRDKGESKAQVLSKTKEYINQLKQEIDCLREENQFLRAQQRIVVQAGA</sequence>
<evidence type="ECO:0000313" key="9">
    <source>
        <dbReference type="Proteomes" id="UP000298138"/>
    </source>
</evidence>
<proteinExistence type="predicted"/>
<evidence type="ECO:0000256" key="4">
    <source>
        <dbReference type="ARBA" id="ARBA00023163"/>
    </source>
</evidence>
<gene>
    <name evidence="8" type="ORF">EX30DRAFT_364590</name>
</gene>
<dbReference type="Gene3D" id="4.10.280.10">
    <property type="entry name" value="Helix-loop-helix DNA-binding domain"/>
    <property type="match status" value="1"/>
</dbReference>
<keyword evidence="2" id="KW-0805">Transcription regulation</keyword>
<keyword evidence="3" id="KW-0238">DNA-binding</keyword>
<dbReference type="InterPro" id="IPR052207">
    <property type="entry name" value="Max-like/E-box_TFs"/>
</dbReference>
<dbReference type="CDD" id="cd11405">
    <property type="entry name" value="bHLHzip_MLXIP_like"/>
    <property type="match status" value="1"/>
</dbReference>
<evidence type="ECO:0000256" key="2">
    <source>
        <dbReference type="ARBA" id="ARBA00023015"/>
    </source>
</evidence>
<keyword evidence="9" id="KW-1185">Reference proteome</keyword>
<dbReference type="SUPFAM" id="SSF47459">
    <property type="entry name" value="HLH, helix-loop-helix DNA-binding domain"/>
    <property type="match status" value="1"/>
</dbReference>
<dbReference type="STRING" id="341454.A0A4S2MV28"/>
<protein>
    <recommendedName>
        <fullName evidence="7">BHLH domain-containing protein</fullName>
    </recommendedName>
</protein>
<evidence type="ECO:0000256" key="3">
    <source>
        <dbReference type="ARBA" id="ARBA00023125"/>
    </source>
</evidence>
<dbReference type="PROSITE" id="PS50888">
    <property type="entry name" value="BHLH"/>
    <property type="match status" value="1"/>
</dbReference>
<keyword evidence="5" id="KW-0539">Nucleus</keyword>
<dbReference type="InParanoid" id="A0A4S2MV28"/>
<dbReference type="InterPro" id="IPR036638">
    <property type="entry name" value="HLH_DNA-bd_sf"/>
</dbReference>
<dbReference type="GO" id="GO:0005634">
    <property type="term" value="C:nucleus"/>
    <property type="evidence" value="ECO:0007669"/>
    <property type="project" value="UniProtKB-SubCell"/>
</dbReference>
<dbReference type="Pfam" id="PF00010">
    <property type="entry name" value="HLH"/>
    <property type="match status" value="1"/>
</dbReference>
<dbReference type="EMBL" id="ML220125">
    <property type="protein sequence ID" value="TGZ80367.1"/>
    <property type="molecule type" value="Genomic_DNA"/>
</dbReference>
<keyword evidence="6" id="KW-0175">Coiled coil</keyword>
<dbReference type="OrthoDB" id="5778525at2759"/>
<evidence type="ECO:0000256" key="6">
    <source>
        <dbReference type="SAM" id="Coils"/>
    </source>
</evidence>
<dbReference type="Proteomes" id="UP000298138">
    <property type="component" value="Unassembled WGS sequence"/>
</dbReference>
<feature type="coiled-coil region" evidence="6">
    <location>
        <begin position="277"/>
        <end position="304"/>
    </location>
</feature>
<dbReference type="PANTHER" id="PTHR15741">
    <property type="entry name" value="BASIC HELIX-LOOP-HELIX ZIP TRANSCRIPTION FACTOR"/>
    <property type="match status" value="1"/>
</dbReference>
<dbReference type="GO" id="GO:0046983">
    <property type="term" value="F:protein dimerization activity"/>
    <property type="evidence" value="ECO:0007669"/>
    <property type="project" value="InterPro"/>
</dbReference>
<evidence type="ECO:0000256" key="5">
    <source>
        <dbReference type="ARBA" id="ARBA00023242"/>
    </source>
</evidence>
<evidence type="ECO:0000256" key="1">
    <source>
        <dbReference type="ARBA" id="ARBA00004123"/>
    </source>
</evidence>